<accession>A0A022QUC3</accession>
<dbReference type="PANTHER" id="PTHR35490">
    <property type="entry name" value="BACTERIOPHAGE N4 ADSORPTION B PROTEIN"/>
    <property type="match status" value="1"/>
</dbReference>
<gene>
    <name evidence="3" type="ORF">MIMGU_mgv1a006512mg</name>
</gene>
<organism evidence="3 4">
    <name type="scientific">Erythranthe guttata</name>
    <name type="common">Yellow monkey flower</name>
    <name type="synonym">Mimulus guttatus</name>
    <dbReference type="NCBI Taxonomy" id="4155"/>
    <lineage>
        <taxon>Eukaryota</taxon>
        <taxon>Viridiplantae</taxon>
        <taxon>Streptophyta</taxon>
        <taxon>Embryophyta</taxon>
        <taxon>Tracheophyta</taxon>
        <taxon>Spermatophyta</taxon>
        <taxon>Magnoliopsida</taxon>
        <taxon>eudicotyledons</taxon>
        <taxon>Gunneridae</taxon>
        <taxon>Pentapetalae</taxon>
        <taxon>asterids</taxon>
        <taxon>lamiids</taxon>
        <taxon>Lamiales</taxon>
        <taxon>Phrymaceae</taxon>
        <taxon>Erythranthe</taxon>
    </lineage>
</organism>
<dbReference type="STRING" id="4155.A0A022QUC3"/>
<feature type="transmembrane region" description="Helical" evidence="2">
    <location>
        <begin position="396"/>
        <end position="417"/>
    </location>
</feature>
<protein>
    <submittedName>
        <fullName evidence="3">Uncharacterized protein</fullName>
    </submittedName>
</protein>
<evidence type="ECO:0000256" key="1">
    <source>
        <dbReference type="SAM" id="MobiDB-lite"/>
    </source>
</evidence>
<feature type="region of interest" description="Disordered" evidence="1">
    <location>
        <begin position="193"/>
        <end position="251"/>
    </location>
</feature>
<feature type="region of interest" description="Disordered" evidence="1">
    <location>
        <begin position="420"/>
        <end position="441"/>
    </location>
</feature>
<sequence>MPTFTALALDRLIEPGTAKSMVPPRNSTDSKLERRHSTPYSTEDVVIVSSGSKVERGASIPPLPKIERGVSVPPNTNLERGVNIPPNPKLGWKNGAINTTTSVADKKHQWAQFSPALYATPISTPLPDSPSSFPPSPYVINHKRRGPRLMKSFSEDDVSSWKQGTDEIKVDGNGNSAEKEIVSVSKDDSCVPTRVLDSTIDGDIEPSVTGDDKEKHLNGGCNGEHGSSDMGNGPSGQNELSSENGPQLPMPDFESELREIRLTLLMEIEKRKQAEETLNSVRYQWQRIREELSLVGLTLPVDPTTLPEDGADFAADVCQQVYLARFVSNSVGRGTAKAEAEMEMEAQIKLKNVEIARLWDRLHYYEAVNREMSQRNQEVVETARQLRQRRKKIRKWVWGSISTAVALGSAYVAYSYFHTPKEGSSSSKTLSNAHEVDHKSN</sequence>
<feature type="region of interest" description="Disordered" evidence="1">
    <location>
        <begin position="67"/>
        <end position="90"/>
    </location>
</feature>
<evidence type="ECO:0000256" key="2">
    <source>
        <dbReference type="SAM" id="Phobius"/>
    </source>
</evidence>
<dbReference type="AlphaFoldDB" id="A0A022QUC3"/>
<evidence type="ECO:0000313" key="3">
    <source>
        <dbReference type="EMBL" id="EYU31194.1"/>
    </source>
</evidence>
<dbReference type="PANTHER" id="PTHR35490:SF2">
    <property type="entry name" value="BACTERIOPHAGE N4 ADSORPTION B PROTEIN"/>
    <property type="match status" value="1"/>
</dbReference>
<evidence type="ECO:0000313" key="4">
    <source>
        <dbReference type="Proteomes" id="UP000030748"/>
    </source>
</evidence>
<dbReference type="EMBL" id="KI631018">
    <property type="protein sequence ID" value="EYU31194.1"/>
    <property type="molecule type" value="Genomic_DNA"/>
</dbReference>
<feature type="compositionally biased region" description="Polar residues" evidence="1">
    <location>
        <begin position="422"/>
        <end position="432"/>
    </location>
</feature>
<feature type="region of interest" description="Disordered" evidence="1">
    <location>
        <begin position="152"/>
        <end position="174"/>
    </location>
</feature>
<feature type="region of interest" description="Disordered" evidence="1">
    <location>
        <begin position="15"/>
        <end position="42"/>
    </location>
</feature>
<keyword evidence="2" id="KW-1133">Transmembrane helix</keyword>
<keyword evidence="4" id="KW-1185">Reference proteome</keyword>
<name>A0A022QUC3_ERYGU</name>
<dbReference type="Proteomes" id="UP000030748">
    <property type="component" value="Unassembled WGS sequence"/>
</dbReference>
<keyword evidence="2" id="KW-0472">Membrane</keyword>
<proteinExistence type="predicted"/>
<reference evidence="3 4" key="1">
    <citation type="journal article" date="2013" name="Proc. Natl. Acad. Sci. U.S.A.">
        <title>Fine-scale variation in meiotic recombination in Mimulus inferred from population shotgun sequencing.</title>
        <authorList>
            <person name="Hellsten U."/>
            <person name="Wright K.M."/>
            <person name="Jenkins J."/>
            <person name="Shu S."/>
            <person name="Yuan Y."/>
            <person name="Wessler S.R."/>
            <person name="Schmutz J."/>
            <person name="Willis J.H."/>
            <person name="Rokhsar D.S."/>
        </authorList>
    </citation>
    <scope>NUCLEOTIDE SEQUENCE [LARGE SCALE GENOMIC DNA]</scope>
    <source>
        <strain evidence="4">cv. DUN x IM62</strain>
    </source>
</reference>
<feature type="compositionally biased region" description="Polar residues" evidence="1">
    <location>
        <begin position="235"/>
        <end position="245"/>
    </location>
</feature>
<keyword evidence="2" id="KW-0812">Transmembrane</keyword>